<dbReference type="Gene3D" id="1.10.10.1320">
    <property type="entry name" value="Anti-sigma factor, zinc-finger domain"/>
    <property type="match status" value="1"/>
</dbReference>
<dbReference type="InterPro" id="IPR041916">
    <property type="entry name" value="Anti_sigma_zinc_sf"/>
</dbReference>
<dbReference type="STRING" id="1121390.SAMN02746041_01598"/>
<feature type="domain" description="Putative zinc-finger" evidence="3">
    <location>
        <begin position="4"/>
        <end position="38"/>
    </location>
</feature>
<evidence type="ECO:0000313" key="5">
    <source>
        <dbReference type="Proteomes" id="UP000192783"/>
    </source>
</evidence>
<keyword evidence="5" id="KW-1185">Reference proteome</keyword>
<protein>
    <submittedName>
        <fullName evidence="4">Putative zinc-finger</fullName>
    </submittedName>
</protein>
<evidence type="ECO:0000256" key="2">
    <source>
        <dbReference type="SAM" id="Phobius"/>
    </source>
</evidence>
<keyword evidence="2" id="KW-0472">Membrane</keyword>
<reference evidence="4 5" key="1">
    <citation type="submission" date="2017-04" db="EMBL/GenBank/DDBJ databases">
        <authorList>
            <person name="Afonso C.L."/>
            <person name="Miller P.J."/>
            <person name="Scott M.A."/>
            <person name="Spackman E."/>
            <person name="Goraichik I."/>
            <person name="Dimitrov K.M."/>
            <person name="Suarez D.L."/>
            <person name="Swayne D.E."/>
        </authorList>
    </citation>
    <scope>NUCLEOTIDE SEQUENCE [LARGE SCALE GENOMIC DNA]</scope>
    <source>
        <strain evidence="4 5">DSM 13146</strain>
    </source>
</reference>
<keyword evidence="4" id="KW-0862">Zinc</keyword>
<evidence type="ECO:0000259" key="3">
    <source>
        <dbReference type="Pfam" id="PF13490"/>
    </source>
</evidence>
<evidence type="ECO:0000313" key="4">
    <source>
        <dbReference type="EMBL" id="SMC22941.1"/>
    </source>
</evidence>
<sequence length="196" mass="21721">MGGCKKFRDTAALYAAGALMPGEHGRFAEHLSSCAQCRREVEAWIDFLEDVSGAERLPQPSAGEAARAAALALRRLGEESTEKRRPRWLPMSLPWAWNARFWAGAAACTLSLLLLLGGVLWHRLESRHAQPIRMTQETKLVPDEMDLVKHLDLLRDLETIERVVQTVDAPSRSGDRPGPGHGQGLRKSEERVTAHG</sequence>
<dbReference type="EMBL" id="FWXF01000007">
    <property type="protein sequence ID" value="SMC22941.1"/>
    <property type="molecule type" value="Genomic_DNA"/>
</dbReference>
<accession>A0A1W1XHF6</accession>
<dbReference type="RefSeq" id="WP_170920443.1">
    <property type="nucleotide sequence ID" value="NZ_FWXF01000007.1"/>
</dbReference>
<dbReference type="Pfam" id="PF13490">
    <property type="entry name" value="zf-HC2"/>
    <property type="match status" value="1"/>
</dbReference>
<feature type="compositionally biased region" description="Basic and acidic residues" evidence="1">
    <location>
        <begin position="186"/>
        <end position="196"/>
    </location>
</feature>
<dbReference type="GO" id="GO:0008270">
    <property type="term" value="F:zinc ion binding"/>
    <property type="evidence" value="ECO:0007669"/>
    <property type="project" value="UniProtKB-KW"/>
</dbReference>
<proteinExistence type="predicted"/>
<organism evidence="4 5">
    <name type="scientific">Desulfacinum hydrothermale DSM 13146</name>
    <dbReference type="NCBI Taxonomy" id="1121390"/>
    <lineage>
        <taxon>Bacteria</taxon>
        <taxon>Pseudomonadati</taxon>
        <taxon>Thermodesulfobacteriota</taxon>
        <taxon>Syntrophobacteria</taxon>
        <taxon>Syntrophobacterales</taxon>
        <taxon>Syntrophobacteraceae</taxon>
        <taxon>Desulfacinum</taxon>
    </lineage>
</organism>
<keyword evidence="2" id="KW-1133">Transmembrane helix</keyword>
<keyword evidence="4" id="KW-0863">Zinc-finger</keyword>
<feature type="transmembrane region" description="Helical" evidence="2">
    <location>
        <begin position="101"/>
        <end position="124"/>
    </location>
</feature>
<gene>
    <name evidence="4" type="ORF">SAMN02746041_01598</name>
</gene>
<name>A0A1W1XHF6_9BACT</name>
<dbReference type="AlphaFoldDB" id="A0A1W1XHF6"/>
<dbReference type="InterPro" id="IPR027383">
    <property type="entry name" value="Znf_put"/>
</dbReference>
<keyword evidence="4" id="KW-0479">Metal-binding</keyword>
<dbReference type="Proteomes" id="UP000192783">
    <property type="component" value="Unassembled WGS sequence"/>
</dbReference>
<feature type="region of interest" description="Disordered" evidence="1">
    <location>
        <begin position="166"/>
        <end position="196"/>
    </location>
</feature>
<evidence type="ECO:0000256" key="1">
    <source>
        <dbReference type="SAM" id="MobiDB-lite"/>
    </source>
</evidence>
<keyword evidence="2" id="KW-0812">Transmembrane</keyword>